<feature type="transmembrane region" description="Helical" evidence="1">
    <location>
        <begin position="12"/>
        <end position="31"/>
    </location>
</feature>
<dbReference type="Pfam" id="PF09997">
    <property type="entry name" value="DUF2238"/>
    <property type="match status" value="1"/>
</dbReference>
<sequence>MDIRNRKDAWNDRFELALYILAVVCFVYFLIRGNPEKVFHAALTMFVLLGIRLVARWTKTAMFPALRFSVLLFLFVTMFVAKQFGFYSVIPYLDKIEHLFSGVILSFVGLLMYRKMDQAGQAAVVNWRLAVWFSLFFAVAMAGCWEIFEFTTDRLFGLNSQNGSLVDTMMDIICGTVGAAASVPFLAKEAKTERIAI</sequence>
<reference evidence="2 3" key="1">
    <citation type="submission" date="2019-04" db="EMBL/GenBank/DDBJ databases">
        <title>Cohnella sp. nov., isolated from soil.</title>
        <authorList>
            <person name="Kim W."/>
        </authorList>
    </citation>
    <scope>NUCLEOTIDE SEQUENCE [LARGE SCALE GENOMIC DNA]</scope>
    <source>
        <strain evidence="2 3">CAU 1483</strain>
    </source>
</reference>
<accession>A0A4U0F940</accession>
<evidence type="ECO:0000313" key="2">
    <source>
        <dbReference type="EMBL" id="TJY41273.1"/>
    </source>
</evidence>
<keyword evidence="1" id="KW-0812">Transmembrane</keyword>
<dbReference type="OrthoDB" id="4966203at2"/>
<dbReference type="AlphaFoldDB" id="A0A4U0F940"/>
<organism evidence="2 3">
    <name type="scientific">Cohnella pontilimi</name>
    <dbReference type="NCBI Taxonomy" id="2564100"/>
    <lineage>
        <taxon>Bacteria</taxon>
        <taxon>Bacillati</taxon>
        <taxon>Bacillota</taxon>
        <taxon>Bacilli</taxon>
        <taxon>Bacillales</taxon>
        <taxon>Paenibacillaceae</taxon>
        <taxon>Cohnella</taxon>
    </lineage>
</organism>
<keyword evidence="1" id="KW-0472">Membrane</keyword>
<dbReference type="Proteomes" id="UP000309673">
    <property type="component" value="Unassembled WGS sequence"/>
</dbReference>
<gene>
    <name evidence="2" type="ORF">E5161_12625</name>
</gene>
<comment type="caution">
    <text evidence="2">The sequence shown here is derived from an EMBL/GenBank/DDBJ whole genome shotgun (WGS) entry which is preliminary data.</text>
</comment>
<evidence type="ECO:0000313" key="3">
    <source>
        <dbReference type="Proteomes" id="UP000309673"/>
    </source>
</evidence>
<dbReference type="RefSeq" id="WP_136778192.1">
    <property type="nucleotide sequence ID" value="NZ_SUPK01000006.1"/>
</dbReference>
<feature type="transmembrane region" description="Helical" evidence="1">
    <location>
        <begin position="96"/>
        <end position="113"/>
    </location>
</feature>
<evidence type="ECO:0000256" key="1">
    <source>
        <dbReference type="SAM" id="Phobius"/>
    </source>
</evidence>
<name>A0A4U0F940_9BACL</name>
<feature type="transmembrane region" description="Helical" evidence="1">
    <location>
        <begin position="67"/>
        <end position="90"/>
    </location>
</feature>
<keyword evidence="3" id="KW-1185">Reference proteome</keyword>
<dbReference type="EMBL" id="SUPK01000006">
    <property type="protein sequence ID" value="TJY41273.1"/>
    <property type="molecule type" value="Genomic_DNA"/>
</dbReference>
<feature type="transmembrane region" description="Helical" evidence="1">
    <location>
        <begin position="37"/>
        <end position="55"/>
    </location>
</feature>
<feature type="transmembrane region" description="Helical" evidence="1">
    <location>
        <begin position="125"/>
        <end position="148"/>
    </location>
</feature>
<proteinExistence type="predicted"/>
<protein>
    <recommendedName>
        <fullName evidence="4">VanZ family protein</fullName>
    </recommendedName>
</protein>
<keyword evidence="1" id="KW-1133">Transmembrane helix</keyword>
<dbReference type="InterPro" id="IPR014509">
    <property type="entry name" value="YjdF-like"/>
</dbReference>
<evidence type="ECO:0008006" key="4">
    <source>
        <dbReference type="Google" id="ProtNLM"/>
    </source>
</evidence>
<feature type="transmembrane region" description="Helical" evidence="1">
    <location>
        <begin position="168"/>
        <end position="187"/>
    </location>
</feature>